<comment type="similarity">
    <text evidence="7">Belongs to the DHHC palmitoyltransferase family. PFA5 subfamily.</text>
</comment>
<feature type="domain" description="Palmitoyltransferase DHHC" evidence="9">
    <location>
        <begin position="2"/>
        <end position="45"/>
    </location>
</feature>
<keyword evidence="2 8" id="KW-0808">Transferase</keyword>
<dbReference type="PANTHER" id="PTHR22883:SF23">
    <property type="entry name" value="PALMITOYLTRANSFERASE ZDHHC6"/>
    <property type="match status" value="1"/>
</dbReference>
<dbReference type="Pfam" id="PF01529">
    <property type="entry name" value="DHHC"/>
    <property type="match status" value="1"/>
</dbReference>
<dbReference type="OrthoDB" id="331948at2759"/>
<evidence type="ECO:0000256" key="5">
    <source>
        <dbReference type="ARBA" id="ARBA00023136"/>
    </source>
</evidence>
<evidence type="ECO:0000256" key="8">
    <source>
        <dbReference type="RuleBase" id="RU079119"/>
    </source>
</evidence>
<dbReference type="PANTHER" id="PTHR22883">
    <property type="entry name" value="ZINC FINGER DHHC DOMAIN CONTAINING PROTEIN"/>
    <property type="match status" value="1"/>
</dbReference>
<keyword evidence="12" id="KW-1185">Reference proteome</keyword>
<dbReference type="GO" id="GO:0019706">
    <property type="term" value="F:protein-cysteine S-palmitoyltransferase activity"/>
    <property type="evidence" value="ECO:0007669"/>
    <property type="project" value="UniProtKB-EC"/>
</dbReference>
<accession>T1G3V7</accession>
<keyword evidence="5" id="KW-0472">Membrane</keyword>
<evidence type="ECO:0000256" key="7">
    <source>
        <dbReference type="ARBA" id="ARBA00038298"/>
    </source>
</evidence>
<protein>
    <recommendedName>
        <fullName evidence="8">Palmitoyltransferase</fullName>
        <ecNumber evidence="8">2.3.1.225</ecNumber>
    </recommendedName>
</protein>
<reference evidence="10 12" key="2">
    <citation type="journal article" date="2013" name="Nature">
        <title>Insights into bilaterian evolution from three spiralian genomes.</title>
        <authorList>
            <person name="Simakov O."/>
            <person name="Marletaz F."/>
            <person name="Cho S.J."/>
            <person name="Edsinger-Gonzales E."/>
            <person name="Havlak P."/>
            <person name="Hellsten U."/>
            <person name="Kuo D.H."/>
            <person name="Larsson T."/>
            <person name="Lv J."/>
            <person name="Arendt D."/>
            <person name="Savage R."/>
            <person name="Osoegawa K."/>
            <person name="de Jong P."/>
            <person name="Grimwood J."/>
            <person name="Chapman J.A."/>
            <person name="Shapiro H."/>
            <person name="Aerts A."/>
            <person name="Otillar R.P."/>
            <person name="Terry A.Y."/>
            <person name="Boore J.L."/>
            <person name="Grigoriev I.V."/>
            <person name="Lindberg D.R."/>
            <person name="Seaver E.C."/>
            <person name="Weisblat D.A."/>
            <person name="Putnam N.H."/>
            <person name="Rokhsar D.S."/>
        </authorList>
    </citation>
    <scope>NUCLEOTIDE SEQUENCE</scope>
</reference>
<dbReference type="AlphaFoldDB" id="T1G3V7"/>
<keyword evidence="3" id="KW-0812">Transmembrane</keyword>
<evidence type="ECO:0000256" key="1">
    <source>
        <dbReference type="ARBA" id="ARBA00004141"/>
    </source>
</evidence>
<evidence type="ECO:0000256" key="6">
    <source>
        <dbReference type="ARBA" id="ARBA00023315"/>
    </source>
</evidence>
<evidence type="ECO:0000313" key="11">
    <source>
        <dbReference type="EnsemblMetazoa" id="HelroP79958"/>
    </source>
</evidence>
<dbReference type="RefSeq" id="XP_009018323.1">
    <property type="nucleotide sequence ID" value="XM_009020075.1"/>
</dbReference>
<dbReference type="InterPro" id="IPR001594">
    <property type="entry name" value="Palmitoyltrfase_DHHC"/>
</dbReference>
<dbReference type="GeneID" id="20215755"/>
<dbReference type="HOGENOM" id="CLU_205489_2_0_1"/>
<keyword evidence="6 8" id="KW-0012">Acyltransferase</keyword>
<dbReference type="eggNOG" id="KOG0509">
    <property type="taxonomic scope" value="Eukaryota"/>
</dbReference>
<evidence type="ECO:0000313" key="12">
    <source>
        <dbReference type="Proteomes" id="UP000015101"/>
    </source>
</evidence>
<dbReference type="EMBL" id="KB096590">
    <property type="protein sequence ID" value="ESO03766.1"/>
    <property type="molecule type" value="Genomic_DNA"/>
</dbReference>
<gene>
    <name evidence="11" type="primary">20215755</name>
    <name evidence="10" type="ORF">HELRODRAFT_79958</name>
</gene>
<dbReference type="Proteomes" id="UP000015101">
    <property type="component" value="Unassembled WGS sequence"/>
</dbReference>
<dbReference type="InterPro" id="IPR039859">
    <property type="entry name" value="PFA4/ZDH16/20/ERF2-like"/>
</dbReference>
<evidence type="ECO:0000256" key="4">
    <source>
        <dbReference type="ARBA" id="ARBA00022989"/>
    </source>
</evidence>
<reference evidence="11" key="3">
    <citation type="submission" date="2015-06" db="UniProtKB">
        <authorList>
            <consortium name="EnsemblMetazoa"/>
        </authorList>
    </citation>
    <scope>IDENTIFICATION</scope>
</reference>
<dbReference type="EC" id="2.3.1.225" evidence="8"/>
<evidence type="ECO:0000259" key="9">
    <source>
        <dbReference type="Pfam" id="PF01529"/>
    </source>
</evidence>
<dbReference type="KEGG" id="hro:HELRODRAFT_79958"/>
<dbReference type="CTD" id="20215755"/>
<dbReference type="PROSITE" id="PS50216">
    <property type="entry name" value="DHHC"/>
    <property type="match status" value="1"/>
</dbReference>
<dbReference type="EnsemblMetazoa" id="HelroT79958">
    <property type="protein sequence ID" value="HelroP79958"/>
    <property type="gene ID" value="HelroG79958"/>
</dbReference>
<evidence type="ECO:0000313" key="10">
    <source>
        <dbReference type="EMBL" id="ESO03766.1"/>
    </source>
</evidence>
<dbReference type="STRING" id="6412.T1G3V7"/>
<evidence type="ECO:0000256" key="2">
    <source>
        <dbReference type="ARBA" id="ARBA00022679"/>
    </source>
</evidence>
<organism evidence="11 12">
    <name type="scientific">Helobdella robusta</name>
    <name type="common">Californian leech</name>
    <dbReference type="NCBI Taxonomy" id="6412"/>
    <lineage>
        <taxon>Eukaryota</taxon>
        <taxon>Metazoa</taxon>
        <taxon>Spiralia</taxon>
        <taxon>Lophotrochozoa</taxon>
        <taxon>Annelida</taxon>
        <taxon>Clitellata</taxon>
        <taxon>Hirudinea</taxon>
        <taxon>Rhynchobdellida</taxon>
        <taxon>Glossiphoniidae</taxon>
        <taxon>Helobdella</taxon>
    </lineage>
</organism>
<evidence type="ECO:0000256" key="3">
    <source>
        <dbReference type="ARBA" id="ARBA00022692"/>
    </source>
</evidence>
<keyword evidence="4" id="KW-1133">Transmembrane helix</keyword>
<sequence>SLCHSCRIVKPQRSKHCRYCNRCVEVMDHHCYYVNNCVGLKNRSVAWFFFY</sequence>
<comment type="subcellular location">
    <subcellularLocation>
        <location evidence="1">Membrane</location>
        <topology evidence="1">Multi-pass membrane protein</topology>
    </subcellularLocation>
</comment>
<comment type="catalytic activity">
    <reaction evidence="8">
        <text>L-cysteinyl-[protein] + hexadecanoyl-CoA = S-hexadecanoyl-L-cysteinyl-[protein] + CoA</text>
        <dbReference type="Rhea" id="RHEA:36683"/>
        <dbReference type="Rhea" id="RHEA-COMP:10131"/>
        <dbReference type="Rhea" id="RHEA-COMP:11032"/>
        <dbReference type="ChEBI" id="CHEBI:29950"/>
        <dbReference type="ChEBI" id="CHEBI:57287"/>
        <dbReference type="ChEBI" id="CHEBI:57379"/>
        <dbReference type="ChEBI" id="CHEBI:74151"/>
        <dbReference type="EC" id="2.3.1.225"/>
    </reaction>
</comment>
<proteinExistence type="inferred from homology"/>
<dbReference type="GO" id="GO:0016020">
    <property type="term" value="C:membrane"/>
    <property type="evidence" value="ECO:0007669"/>
    <property type="project" value="UniProtKB-SubCell"/>
</dbReference>
<reference evidence="12" key="1">
    <citation type="submission" date="2012-12" db="EMBL/GenBank/DDBJ databases">
        <authorList>
            <person name="Hellsten U."/>
            <person name="Grimwood J."/>
            <person name="Chapman J.A."/>
            <person name="Shapiro H."/>
            <person name="Aerts A."/>
            <person name="Otillar R.P."/>
            <person name="Terry A.Y."/>
            <person name="Boore J.L."/>
            <person name="Simakov O."/>
            <person name="Marletaz F."/>
            <person name="Cho S.-J."/>
            <person name="Edsinger-Gonzales E."/>
            <person name="Havlak P."/>
            <person name="Kuo D.-H."/>
            <person name="Larsson T."/>
            <person name="Lv J."/>
            <person name="Arendt D."/>
            <person name="Savage R."/>
            <person name="Osoegawa K."/>
            <person name="de Jong P."/>
            <person name="Lindberg D.R."/>
            <person name="Seaver E.C."/>
            <person name="Weisblat D.A."/>
            <person name="Putnam N.H."/>
            <person name="Grigoriev I.V."/>
            <person name="Rokhsar D.S."/>
        </authorList>
    </citation>
    <scope>NUCLEOTIDE SEQUENCE</scope>
</reference>
<comment type="domain">
    <text evidence="8">The DHHC domain is required for palmitoyltransferase activity.</text>
</comment>
<name>T1G3V7_HELRO</name>
<dbReference type="InParanoid" id="T1G3V7"/>
<dbReference type="EMBL" id="AMQM01004548">
    <property type="status" value="NOT_ANNOTATED_CDS"/>
    <property type="molecule type" value="Genomic_DNA"/>
</dbReference>